<proteinExistence type="predicted"/>
<dbReference type="Proteomes" id="UP000000332">
    <property type="component" value="Chromosome"/>
</dbReference>
<evidence type="ECO:0000256" key="1">
    <source>
        <dbReference type="SAM" id="SignalP"/>
    </source>
</evidence>
<protein>
    <submittedName>
        <fullName evidence="2">Dynein heavy chain, putative</fullName>
    </submittedName>
</protein>
<dbReference type="EMBL" id="CP002025">
    <property type="protein sequence ID" value="ADK30542.1"/>
    <property type="molecule type" value="Genomic_DNA"/>
</dbReference>
<dbReference type="KEGG" id="bpo:BP951000_0541"/>
<dbReference type="InParanoid" id="D8IBL9"/>
<accession>D8IBL9</accession>
<dbReference type="Gene3D" id="3.30.565.40">
    <property type="entry name" value="Fervidobacterium nodosum Rt17-B1 like"/>
    <property type="match status" value="1"/>
</dbReference>
<gene>
    <name evidence="2" type="ordered locus">BP951000_0541</name>
</gene>
<keyword evidence="1" id="KW-0732">Signal</keyword>
<dbReference type="HOGENOM" id="CLU_668456_0_0_12"/>
<keyword evidence="3" id="KW-1185">Reference proteome</keyword>
<evidence type="ECO:0000313" key="3">
    <source>
        <dbReference type="Proteomes" id="UP000000332"/>
    </source>
</evidence>
<dbReference type="Gene3D" id="3.90.640.20">
    <property type="entry name" value="Heat-shock cognate protein, ATPase"/>
    <property type="match status" value="1"/>
</dbReference>
<dbReference type="STRING" id="759914.BP951000_0541"/>
<feature type="chain" id="PRO_5003115178" evidence="1">
    <location>
        <begin position="25"/>
        <end position="399"/>
    </location>
</feature>
<dbReference type="eggNOG" id="ENOG5030DTW">
    <property type="taxonomic scope" value="Bacteria"/>
</dbReference>
<sequence length="399" mass="46425">MFGVFMIKKVLLLVLFLFVACNNKDNLDKNQENTENIENNYIDTNQNALPETITTTTTTVKSDGDYNEWFSPYTFMKNDNGSMAQLALNDMVLPEYNIAQFRFTYIDENLIKTYFYSNATIDNDGADMYAQSDTGYTIRGNYYNKKFTITTKIDEVDISASDFISAVSYNYLYTNSSQNDSLGNGSTFFYKDSIFVIIPKDTNNLEVYDKITLDINNNIDNIVRDERLWLKNETLPFFEKAMSDFYNDWYTNSDFNYEYIAGKDILYFNDTTISINSYSSIYMGGAHGVYNNTSLVYSLKDGEKISITNLIKDFKDEKLRISMKSKLLSISDRTEEDYLVPLDEITLEDTSFYVYKDGIHFVWPIYTITAYVQGETEIVYSFDEIRPFVNEEYLYILEE</sequence>
<dbReference type="AlphaFoldDB" id="D8IBL9"/>
<evidence type="ECO:0000313" key="2">
    <source>
        <dbReference type="EMBL" id="ADK30542.1"/>
    </source>
</evidence>
<dbReference type="InterPro" id="IPR037126">
    <property type="entry name" value="PdaC/RsiV-like_sf"/>
</dbReference>
<organism evidence="2 3">
    <name type="scientific">Brachyspira pilosicoli (strain ATCC BAA-1826 / 95/1000)</name>
    <dbReference type="NCBI Taxonomy" id="759914"/>
    <lineage>
        <taxon>Bacteria</taxon>
        <taxon>Pseudomonadati</taxon>
        <taxon>Spirochaetota</taxon>
        <taxon>Spirochaetia</taxon>
        <taxon>Brachyspirales</taxon>
        <taxon>Brachyspiraceae</taxon>
        <taxon>Brachyspira</taxon>
    </lineage>
</organism>
<name>D8IBL9_BRAP9</name>
<reference evidence="2 3" key="1">
    <citation type="journal article" date="2010" name="PLoS ONE">
        <title>The complete genome sequence of the pathogenic intestinal spirochete Brachyspira pilosicoli and comparison with other Brachyspira genomes.</title>
        <authorList>
            <person name="Wanchanthuek P."/>
            <person name="Bellgard M.I."/>
            <person name="La T."/>
            <person name="Ryan K."/>
            <person name="Moolhuijzen P."/>
            <person name="Chapman B."/>
            <person name="Black M."/>
            <person name="Schibeci D."/>
            <person name="Hunter A."/>
            <person name="Barrero R."/>
            <person name="Phillips N.D."/>
            <person name="Hampson D.J."/>
        </authorList>
    </citation>
    <scope>NUCLEOTIDE SEQUENCE [LARGE SCALE GENOMIC DNA]</scope>
    <source>
        <strain evidence="3">ATCC BAA-1826 / 95/1000</strain>
    </source>
</reference>
<feature type="signal peptide" evidence="1">
    <location>
        <begin position="1"/>
        <end position="24"/>
    </location>
</feature>